<evidence type="ECO:0000313" key="1">
    <source>
        <dbReference type="EMBL" id="KAL3318180.1"/>
    </source>
</evidence>
<protein>
    <submittedName>
        <fullName evidence="1">Uncharacterized protein</fullName>
    </submittedName>
</protein>
<dbReference type="EMBL" id="JBJKFK010000278">
    <property type="protein sequence ID" value="KAL3318180.1"/>
    <property type="molecule type" value="Genomic_DNA"/>
</dbReference>
<keyword evidence="2" id="KW-1185">Reference proteome</keyword>
<organism evidence="1 2">
    <name type="scientific">Cichlidogyrus casuarinus</name>
    <dbReference type="NCBI Taxonomy" id="1844966"/>
    <lineage>
        <taxon>Eukaryota</taxon>
        <taxon>Metazoa</taxon>
        <taxon>Spiralia</taxon>
        <taxon>Lophotrochozoa</taxon>
        <taxon>Platyhelminthes</taxon>
        <taxon>Monogenea</taxon>
        <taxon>Monopisthocotylea</taxon>
        <taxon>Dactylogyridea</taxon>
        <taxon>Ancyrocephalidae</taxon>
        <taxon>Cichlidogyrus</taxon>
    </lineage>
</organism>
<comment type="caution">
    <text evidence="1">The sequence shown here is derived from an EMBL/GenBank/DDBJ whole genome shotgun (WGS) entry which is preliminary data.</text>
</comment>
<evidence type="ECO:0000313" key="2">
    <source>
        <dbReference type="Proteomes" id="UP001626550"/>
    </source>
</evidence>
<reference evidence="1 2" key="1">
    <citation type="submission" date="2024-11" db="EMBL/GenBank/DDBJ databases">
        <title>Adaptive evolution of stress response genes in parasites aligns with host niche diversity.</title>
        <authorList>
            <person name="Hahn C."/>
            <person name="Resl P."/>
        </authorList>
    </citation>
    <scope>NUCLEOTIDE SEQUENCE [LARGE SCALE GENOMIC DNA]</scope>
    <source>
        <strain evidence="1">EGGRZ-B1_66</strain>
        <tissue evidence="1">Body</tissue>
    </source>
</reference>
<gene>
    <name evidence="1" type="ORF">Ciccas_003161</name>
</gene>
<proteinExistence type="predicted"/>
<dbReference type="Proteomes" id="UP001626550">
    <property type="component" value="Unassembled WGS sequence"/>
</dbReference>
<accession>A0ABD2QF62</accession>
<sequence>MNDSLYRTAADHNSLMGLNLKNLIQSSNQLFATATPCPSLSGLQVPEKISRTNLYIKGLSEDFTDDRLWDLVPHKDHVKRHFAAHNDDEIE</sequence>
<name>A0ABD2QF62_9PLAT</name>
<dbReference type="AlphaFoldDB" id="A0ABD2QF62"/>